<organism evidence="1 2">
    <name type="scientific">Roseovarius faecimaris</name>
    <dbReference type="NCBI Taxonomy" id="2494550"/>
    <lineage>
        <taxon>Bacteria</taxon>
        <taxon>Pseudomonadati</taxon>
        <taxon>Pseudomonadota</taxon>
        <taxon>Alphaproteobacteria</taxon>
        <taxon>Rhodobacterales</taxon>
        <taxon>Roseobacteraceae</taxon>
        <taxon>Roseovarius</taxon>
    </lineage>
</organism>
<keyword evidence="2" id="KW-1185">Reference proteome</keyword>
<name>A0A6I6IXA6_9RHOB</name>
<dbReference type="OrthoDB" id="7869949at2"/>
<accession>A0A6I6IXA6</accession>
<evidence type="ECO:0000313" key="2">
    <source>
        <dbReference type="Proteomes" id="UP000428330"/>
    </source>
</evidence>
<protein>
    <submittedName>
        <fullName evidence="1">Uncharacterized protein</fullName>
    </submittedName>
</protein>
<sequence>MESTRNLMRAITPVLVLAAPALALRLFSDYFDAPHLQPLGLTKENVASVERAHDGTGFATVDVHVDWGRDWDGALTQARLRQRLVATLEAQTSYYHIMFSDVPGRDISVRFEVGPNRYGPFPPSQIPAGITSAIMALRMTNGPEK</sequence>
<reference evidence="2" key="1">
    <citation type="submission" date="2018-12" db="EMBL/GenBank/DDBJ databases">
        <title>Complete genome sequence of Roseovarius sp. MME-070.</title>
        <authorList>
            <person name="Nam Y.-D."/>
            <person name="Kang J."/>
            <person name="Chung W.-H."/>
            <person name="Park Y.S."/>
        </authorList>
    </citation>
    <scope>NUCLEOTIDE SEQUENCE [LARGE SCALE GENOMIC DNA]</scope>
    <source>
        <strain evidence="2">MME-070</strain>
    </source>
</reference>
<dbReference type="RefSeq" id="WP_157705793.1">
    <property type="nucleotide sequence ID" value="NZ_CP034348.1"/>
</dbReference>
<dbReference type="AlphaFoldDB" id="A0A6I6IXA6"/>
<dbReference type="EMBL" id="CP034348">
    <property type="protein sequence ID" value="QGX97268.1"/>
    <property type="molecule type" value="Genomic_DNA"/>
</dbReference>
<dbReference type="Proteomes" id="UP000428330">
    <property type="component" value="Chromosome"/>
</dbReference>
<proteinExistence type="predicted"/>
<dbReference type="KEGG" id="rom:EI983_02845"/>
<gene>
    <name evidence="1" type="ORF">EI983_02845</name>
</gene>
<evidence type="ECO:0000313" key="1">
    <source>
        <dbReference type="EMBL" id="QGX97268.1"/>
    </source>
</evidence>